<keyword evidence="7" id="KW-0547">Nucleotide-binding</keyword>
<dbReference type="InterPro" id="IPR055163">
    <property type="entry name" value="ALK/LTK-like_GRD"/>
</dbReference>
<feature type="domain" description="ALK/LTK-like glycine-rich" evidence="16">
    <location>
        <begin position="1"/>
        <end position="156"/>
    </location>
</feature>
<evidence type="ECO:0000256" key="1">
    <source>
        <dbReference type="ARBA" id="ARBA00004251"/>
    </source>
</evidence>
<evidence type="ECO:0000256" key="7">
    <source>
        <dbReference type="ARBA" id="ARBA00022741"/>
    </source>
</evidence>
<keyword evidence="14" id="KW-0675">Receptor</keyword>
<dbReference type="EMBL" id="DS113701">
    <property type="protein sequence ID" value="EAX97777.1"/>
    <property type="molecule type" value="Genomic_DNA"/>
</dbReference>
<evidence type="ECO:0000256" key="11">
    <source>
        <dbReference type="ARBA" id="ARBA00023136"/>
    </source>
</evidence>
<keyword evidence="5" id="KW-0812">Transmembrane</keyword>
<keyword evidence="12" id="KW-0829">Tyrosine-protein kinase</keyword>
<dbReference type="AlphaFoldDB" id="A2FBE3"/>
<keyword evidence="9" id="KW-0067">ATP-binding</keyword>
<dbReference type="KEGG" id="tva:4755562"/>
<keyword evidence="15" id="KW-0325">Glycoprotein</keyword>
<dbReference type="GO" id="GO:0005886">
    <property type="term" value="C:plasma membrane"/>
    <property type="evidence" value="ECO:0007669"/>
    <property type="project" value="UniProtKB-SubCell"/>
</dbReference>
<keyword evidence="18" id="KW-1185">Reference proteome</keyword>
<dbReference type="GO" id="GO:0004714">
    <property type="term" value="F:transmembrane receptor protein tyrosine kinase activity"/>
    <property type="evidence" value="ECO:0007669"/>
    <property type="project" value="UniProtKB-EC"/>
</dbReference>
<reference evidence="17" key="2">
    <citation type="journal article" date="2007" name="Science">
        <title>Draft genome sequence of the sexually transmitted pathogen Trichomonas vaginalis.</title>
        <authorList>
            <person name="Carlton J.M."/>
            <person name="Hirt R.P."/>
            <person name="Silva J.C."/>
            <person name="Delcher A.L."/>
            <person name="Schatz M."/>
            <person name="Zhao Q."/>
            <person name="Wortman J.R."/>
            <person name="Bidwell S.L."/>
            <person name="Alsmark U.C.M."/>
            <person name="Besteiro S."/>
            <person name="Sicheritz-Ponten T."/>
            <person name="Noel C.J."/>
            <person name="Dacks J.B."/>
            <person name="Foster P.G."/>
            <person name="Simillion C."/>
            <person name="Van de Peer Y."/>
            <person name="Miranda-Saavedra D."/>
            <person name="Barton G.J."/>
            <person name="Westrop G.D."/>
            <person name="Mueller S."/>
            <person name="Dessi D."/>
            <person name="Fiori P.L."/>
            <person name="Ren Q."/>
            <person name="Paulsen I."/>
            <person name="Zhang H."/>
            <person name="Bastida-Corcuera F.D."/>
            <person name="Simoes-Barbosa A."/>
            <person name="Brown M.T."/>
            <person name="Hayes R.D."/>
            <person name="Mukherjee M."/>
            <person name="Okumura C.Y."/>
            <person name="Schneider R."/>
            <person name="Smith A.J."/>
            <person name="Vanacova S."/>
            <person name="Villalvazo M."/>
            <person name="Haas B.J."/>
            <person name="Pertea M."/>
            <person name="Feldblyum T.V."/>
            <person name="Utterback T.R."/>
            <person name="Shu C.L."/>
            <person name="Osoegawa K."/>
            <person name="de Jong P.J."/>
            <person name="Hrdy I."/>
            <person name="Horvathova L."/>
            <person name="Zubacova Z."/>
            <person name="Dolezal P."/>
            <person name="Malik S.B."/>
            <person name="Logsdon J.M. Jr."/>
            <person name="Henze K."/>
            <person name="Gupta A."/>
            <person name="Wang C.C."/>
            <person name="Dunne R.L."/>
            <person name="Upcroft J.A."/>
            <person name="Upcroft P."/>
            <person name="White O."/>
            <person name="Salzberg S.L."/>
            <person name="Tang P."/>
            <person name="Chiu C.-H."/>
            <person name="Lee Y.-S."/>
            <person name="Embley T.M."/>
            <person name="Coombs G.H."/>
            <person name="Mottram J.C."/>
            <person name="Tachezy J."/>
            <person name="Fraser-Liggett C.M."/>
            <person name="Johnson P.J."/>
        </authorList>
    </citation>
    <scope>NUCLEOTIDE SEQUENCE [LARGE SCALE GENOMIC DNA]</scope>
    <source>
        <strain evidence="17">G3</strain>
    </source>
</reference>
<keyword evidence="13" id="KW-1015">Disulfide bond</keyword>
<evidence type="ECO:0000256" key="3">
    <source>
        <dbReference type="ARBA" id="ARBA00022475"/>
    </source>
</evidence>
<evidence type="ECO:0000313" key="17">
    <source>
        <dbReference type="EMBL" id="EAX97777.1"/>
    </source>
</evidence>
<dbReference type="Pfam" id="PF12810">
    <property type="entry name" value="ALK_LTK_GRD"/>
    <property type="match status" value="1"/>
</dbReference>
<reference evidence="17" key="1">
    <citation type="submission" date="2006-10" db="EMBL/GenBank/DDBJ databases">
        <authorList>
            <person name="Amadeo P."/>
            <person name="Zhao Q."/>
            <person name="Wortman J."/>
            <person name="Fraser-Liggett C."/>
            <person name="Carlton J."/>
        </authorList>
    </citation>
    <scope>NUCLEOTIDE SEQUENCE</scope>
    <source>
        <strain evidence="17">G3</strain>
    </source>
</reference>
<evidence type="ECO:0000256" key="14">
    <source>
        <dbReference type="ARBA" id="ARBA00023170"/>
    </source>
</evidence>
<evidence type="ECO:0000256" key="2">
    <source>
        <dbReference type="ARBA" id="ARBA00011902"/>
    </source>
</evidence>
<evidence type="ECO:0000256" key="13">
    <source>
        <dbReference type="ARBA" id="ARBA00023157"/>
    </source>
</evidence>
<evidence type="ECO:0000256" key="6">
    <source>
        <dbReference type="ARBA" id="ARBA00022729"/>
    </source>
</evidence>
<keyword evidence="11" id="KW-0472">Membrane</keyword>
<accession>A2FBE3</accession>
<evidence type="ECO:0000259" key="16">
    <source>
        <dbReference type="Pfam" id="PF12810"/>
    </source>
</evidence>
<dbReference type="GO" id="GO:0005524">
    <property type="term" value="F:ATP binding"/>
    <property type="evidence" value="ECO:0007669"/>
    <property type="project" value="UniProtKB-KW"/>
</dbReference>
<evidence type="ECO:0000256" key="5">
    <source>
        <dbReference type="ARBA" id="ARBA00022692"/>
    </source>
</evidence>
<gene>
    <name evidence="17" type="ORF">TVAG_235890</name>
</gene>
<evidence type="ECO:0000256" key="9">
    <source>
        <dbReference type="ARBA" id="ARBA00022840"/>
    </source>
</evidence>
<evidence type="ECO:0000256" key="4">
    <source>
        <dbReference type="ARBA" id="ARBA00022679"/>
    </source>
</evidence>
<dbReference type="Proteomes" id="UP000001542">
    <property type="component" value="Unassembled WGS sequence"/>
</dbReference>
<keyword evidence="10" id="KW-1133">Transmembrane helix</keyword>
<evidence type="ECO:0000256" key="8">
    <source>
        <dbReference type="ARBA" id="ARBA00022777"/>
    </source>
</evidence>
<evidence type="ECO:0000256" key="10">
    <source>
        <dbReference type="ARBA" id="ARBA00022989"/>
    </source>
</evidence>
<evidence type="ECO:0000313" key="18">
    <source>
        <dbReference type="Proteomes" id="UP000001542"/>
    </source>
</evidence>
<dbReference type="RefSeq" id="XP_001310707.1">
    <property type="nucleotide sequence ID" value="XM_001310706.1"/>
</dbReference>
<evidence type="ECO:0000256" key="15">
    <source>
        <dbReference type="ARBA" id="ARBA00023180"/>
    </source>
</evidence>
<comment type="subcellular location">
    <subcellularLocation>
        <location evidence="1">Cell membrane</location>
        <topology evidence="1">Single-pass type I membrane protein</topology>
    </subcellularLocation>
</comment>
<keyword evidence="8" id="KW-0418">Kinase</keyword>
<keyword evidence="4" id="KW-0808">Transferase</keyword>
<dbReference type="VEuPathDB" id="TrichDB:TVAG_235890"/>
<sequence>MVAAGGSGSIYKSYGAPGGDLTGYKVQAYFSKNFVKSDTSQTDGYSLGIGQNGVNHDWVPTSGAGGGYYGGKTGKVTENLNTQYLAVSSSGSSYISGYEGCNSIDENGKHTNSPNHYSGIIFYYGIMYNGNTTFLSPLNVPEEGHIGDGAARITSLYHNCSCQQYNYIQTSILLKFINNFVTLEFN</sequence>
<dbReference type="EC" id="2.7.10.1" evidence="2"/>
<name>A2FBE3_TRIV3</name>
<keyword evidence="6" id="KW-0732">Signal</keyword>
<protein>
    <recommendedName>
        <fullName evidence="2">receptor protein-tyrosine kinase</fullName>
        <ecNumber evidence="2">2.7.10.1</ecNumber>
    </recommendedName>
</protein>
<proteinExistence type="predicted"/>
<evidence type="ECO:0000256" key="12">
    <source>
        <dbReference type="ARBA" id="ARBA00023137"/>
    </source>
</evidence>
<keyword evidence="3" id="KW-1003">Cell membrane</keyword>
<organism evidence="17 18">
    <name type="scientific">Trichomonas vaginalis (strain ATCC PRA-98 / G3)</name>
    <dbReference type="NCBI Taxonomy" id="412133"/>
    <lineage>
        <taxon>Eukaryota</taxon>
        <taxon>Metamonada</taxon>
        <taxon>Parabasalia</taxon>
        <taxon>Trichomonadida</taxon>
        <taxon>Trichomonadidae</taxon>
        <taxon>Trichomonas</taxon>
    </lineage>
</organism>
<dbReference type="InParanoid" id="A2FBE3"/>
<dbReference type="VEuPathDB" id="TrichDB:TVAGG3_0837460"/>